<evidence type="ECO:0000313" key="1">
    <source>
        <dbReference type="EMBL" id="CAB9507363.1"/>
    </source>
</evidence>
<proteinExistence type="predicted"/>
<dbReference type="EMBL" id="CAICTM010000302">
    <property type="protein sequence ID" value="CAB9507363.1"/>
    <property type="molecule type" value="Genomic_DNA"/>
</dbReference>
<comment type="caution">
    <text evidence="1">The sequence shown here is derived from an EMBL/GenBank/DDBJ whole genome shotgun (WGS) entry which is preliminary data.</text>
</comment>
<keyword evidence="2" id="KW-1185">Reference proteome</keyword>
<evidence type="ECO:0000313" key="2">
    <source>
        <dbReference type="Proteomes" id="UP001153069"/>
    </source>
</evidence>
<sequence>MTIASLSIVGQHRTGAETKVMQIFLSAPKSVRQFLDMRCLESGRRIRWPDNVPVAASIDGGQDTHGVDLYLLLSWMEESFGPMFQVATEKNGNVIYLFRSAAPVHTIPCM</sequence>
<protein>
    <submittedName>
        <fullName evidence="1">Uncharacterized protein</fullName>
    </submittedName>
</protein>
<organism evidence="1 2">
    <name type="scientific">Seminavis robusta</name>
    <dbReference type="NCBI Taxonomy" id="568900"/>
    <lineage>
        <taxon>Eukaryota</taxon>
        <taxon>Sar</taxon>
        <taxon>Stramenopiles</taxon>
        <taxon>Ochrophyta</taxon>
        <taxon>Bacillariophyta</taxon>
        <taxon>Bacillariophyceae</taxon>
        <taxon>Bacillariophycidae</taxon>
        <taxon>Naviculales</taxon>
        <taxon>Naviculaceae</taxon>
        <taxon>Seminavis</taxon>
    </lineage>
</organism>
<accession>A0A9N8DQP4</accession>
<reference evidence="1" key="1">
    <citation type="submission" date="2020-06" db="EMBL/GenBank/DDBJ databases">
        <authorList>
            <consortium name="Plant Systems Biology data submission"/>
        </authorList>
    </citation>
    <scope>NUCLEOTIDE SEQUENCE</scope>
    <source>
        <strain evidence="1">D6</strain>
    </source>
</reference>
<dbReference type="Proteomes" id="UP001153069">
    <property type="component" value="Unassembled WGS sequence"/>
</dbReference>
<name>A0A9N8DQP4_9STRA</name>
<gene>
    <name evidence="1" type="ORF">SEMRO_303_G112380.1</name>
</gene>
<dbReference type="AlphaFoldDB" id="A0A9N8DQP4"/>